<evidence type="ECO:0000259" key="2">
    <source>
        <dbReference type="Pfam" id="PF16561"/>
    </source>
</evidence>
<keyword evidence="3" id="KW-0378">Hydrolase</keyword>
<gene>
    <name evidence="3" type="ORF">WI372_00515</name>
</gene>
<evidence type="ECO:0000256" key="1">
    <source>
        <dbReference type="ARBA" id="ARBA00010926"/>
    </source>
</evidence>
<proteinExistence type="inferred from homology"/>
<dbReference type="EMBL" id="JBBHLI010000001">
    <property type="protein sequence ID" value="MEK9499459.1"/>
    <property type="molecule type" value="Genomic_DNA"/>
</dbReference>
<dbReference type="RefSeq" id="WP_405276173.1">
    <property type="nucleotide sequence ID" value="NZ_CP144380.1"/>
</dbReference>
<dbReference type="InterPro" id="IPR032640">
    <property type="entry name" value="AMPK1_CBM"/>
</dbReference>
<dbReference type="InterPro" id="IPR014756">
    <property type="entry name" value="Ig_E-set"/>
</dbReference>
<accession>A0ABU9E5Y2</accession>
<keyword evidence="4" id="KW-1185">Reference proteome</keyword>
<comment type="similarity">
    <text evidence="1">Belongs to the 5'-AMP-activated protein kinase beta subunit family.</text>
</comment>
<organism evidence="3 4">
    <name type="scientific">Gaopeijia maritima</name>
    <dbReference type="NCBI Taxonomy" id="3119007"/>
    <lineage>
        <taxon>Bacteria</taxon>
        <taxon>Pseudomonadati</taxon>
        <taxon>Gemmatimonadota</taxon>
        <taxon>Longimicrobiia</taxon>
        <taxon>Gaopeijiales</taxon>
        <taxon>Gaopeijiaceae</taxon>
        <taxon>Gaopeijia</taxon>
    </lineage>
</organism>
<dbReference type="InterPro" id="IPR013783">
    <property type="entry name" value="Ig-like_fold"/>
</dbReference>
<dbReference type="CDD" id="cd02859">
    <property type="entry name" value="E_set_AMPKbeta_like_N"/>
    <property type="match status" value="1"/>
</dbReference>
<reference evidence="3 4" key="1">
    <citation type="submission" date="2024-02" db="EMBL/GenBank/DDBJ databases">
        <title>A novel Gemmatimonadota bacterium.</title>
        <authorList>
            <person name="Du Z.-J."/>
            <person name="Ye Y.-Q."/>
        </authorList>
    </citation>
    <scope>NUCLEOTIDE SEQUENCE [LARGE SCALE GENOMIC DNA]</scope>
    <source>
        <strain evidence="3 4">DH-20</strain>
    </source>
</reference>
<evidence type="ECO:0000313" key="3">
    <source>
        <dbReference type="EMBL" id="MEK9499459.1"/>
    </source>
</evidence>
<dbReference type="Proteomes" id="UP001484239">
    <property type="component" value="Unassembled WGS sequence"/>
</dbReference>
<dbReference type="Pfam" id="PF16561">
    <property type="entry name" value="AMPK1_CBM"/>
    <property type="match status" value="1"/>
</dbReference>
<dbReference type="PANTHER" id="PTHR10343">
    <property type="entry name" value="5'-AMP-ACTIVATED PROTEIN KINASE , BETA SUBUNIT"/>
    <property type="match status" value="1"/>
</dbReference>
<evidence type="ECO:0000313" key="4">
    <source>
        <dbReference type="Proteomes" id="UP001484239"/>
    </source>
</evidence>
<dbReference type="InterPro" id="IPR050827">
    <property type="entry name" value="CRP1_MDG1_kinase"/>
</dbReference>
<name>A0ABU9E5Y2_9BACT</name>
<dbReference type="SUPFAM" id="SSF81296">
    <property type="entry name" value="E set domains"/>
    <property type="match status" value="1"/>
</dbReference>
<dbReference type="GO" id="GO:0016787">
    <property type="term" value="F:hydrolase activity"/>
    <property type="evidence" value="ECO:0007669"/>
    <property type="project" value="UniProtKB-KW"/>
</dbReference>
<feature type="domain" description="AMP-activated protein kinase glycogen-binding" evidence="2">
    <location>
        <begin position="130"/>
        <end position="205"/>
    </location>
</feature>
<dbReference type="Gene3D" id="2.60.40.10">
    <property type="entry name" value="Immunoglobulins"/>
    <property type="match status" value="1"/>
</dbReference>
<sequence length="210" mass="22631">MNDDLNRWLDGDVDGRELDADTRRDAELWSRIDASLRSDVPGPAPAWIESRVMTEIAQKQARPSRSGPLAWLTRPRTVRVSPLSAGALVAAALALVALPIWRSGGAPAPDPVDAAPASVVYVQFSLEAPGAQTVAVSGDFNEWSADAVMSDPDGDGVWTLRLPMDPGVHEYMFVIDGERWVTDPLAERTTDDGFGNRNAILAVSLPDRSS</sequence>
<comment type="caution">
    <text evidence="3">The sequence shown here is derived from an EMBL/GenBank/DDBJ whole genome shotgun (WGS) entry which is preliminary data.</text>
</comment>
<protein>
    <submittedName>
        <fullName evidence="3">Glycoside hydrolase family 13</fullName>
    </submittedName>
</protein>
<dbReference type="PANTHER" id="PTHR10343:SF84">
    <property type="entry name" value="5'-AMP-ACTIVATED PROTEIN KINASE SUBUNIT BETA-1"/>
    <property type="match status" value="1"/>
</dbReference>